<gene>
    <name evidence="1" type="ORF">AJ78_00247</name>
</gene>
<dbReference type="VEuPathDB" id="FungiDB:AJ78_00247"/>
<dbReference type="STRING" id="1447872.A0A1J9QV65"/>
<dbReference type="Proteomes" id="UP000182235">
    <property type="component" value="Unassembled WGS sequence"/>
</dbReference>
<dbReference type="AlphaFoldDB" id="A0A1J9QV65"/>
<dbReference type="EMBL" id="LGRN01000004">
    <property type="protein sequence ID" value="OJD19748.1"/>
    <property type="molecule type" value="Genomic_DNA"/>
</dbReference>
<sequence length="342" mass="39542">MSELNDATKSVFLSSSKDWRLWYRFILQIASQIGVLKFIDLDKPDRMTDIEMPEIPCCRPDETKPEWEMRLSQWNAKMTVYNLHRTGVARIKILIWQTVSSYEMSFCPSGPGVDVKDILKVLQRRLSPSLRSSSFEVRARHRDLCKAPKNQDIEKWLDPWIIIERDIRDAGIIDWYDLITDFINANIAIDSGLAQACAMYVKRKTRENTLEFYELVEDFQDRYREMGLIRNNLITVNNAVKDSNANVSTSTDSKPPKFKGRTARGPFLPCVCGSMHSWAKCYYLNPPKRPQGWQEDAERRKKVDKALENEDLRKKIDAAISKASAANKEMIDDKLLVGPWLA</sequence>
<accession>A0A1J9QV65</accession>
<evidence type="ECO:0000313" key="2">
    <source>
        <dbReference type="Proteomes" id="UP000182235"/>
    </source>
</evidence>
<dbReference type="OrthoDB" id="4187030at2759"/>
<name>A0A1J9QV65_9EURO</name>
<proteinExistence type="predicted"/>
<keyword evidence="2" id="KW-1185">Reference proteome</keyword>
<evidence type="ECO:0000313" key="1">
    <source>
        <dbReference type="EMBL" id="OJD19748.1"/>
    </source>
</evidence>
<comment type="caution">
    <text evidence="1">The sequence shown here is derived from an EMBL/GenBank/DDBJ whole genome shotgun (WGS) entry which is preliminary data.</text>
</comment>
<protein>
    <submittedName>
        <fullName evidence="1">Uncharacterized protein</fullName>
    </submittedName>
</protein>
<organism evidence="1 2">
    <name type="scientific">Emergomyces pasteurianus Ep9510</name>
    <dbReference type="NCBI Taxonomy" id="1447872"/>
    <lineage>
        <taxon>Eukaryota</taxon>
        <taxon>Fungi</taxon>
        <taxon>Dikarya</taxon>
        <taxon>Ascomycota</taxon>
        <taxon>Pezizomycotina</taxon>
        <taxon>Eurotiomycetes</taxon>
        <taxon>Eurotiomycetidae</taxon>
        <taxon>Onygenales</taxon>
        <taxon>Ajellomycetaceae</taxon>
        <taxon>Emergomyces</taxon>
    </lineage>
</organism>
<reference evidence="1 2" key="1">
    <citation type="submission" date="2015-07" db="EMBL/GenBank/DDBJ databases">
        <title>Emmonsia species relationships and genome sequence.</title>
        <authorList>
            <consortium name="The Broad Institute Genomics Platform"/>
            <person name="Cuomo C.A."/>
            <person name="Munoz J.F."/>
            <person name="Imamovic A."/>
            <person name="Priest M.E."/>
            <person name="Young S."/>
            <person name="Clay O.K."/>
            <person name="McEwen J.G."/>
        </authorList>
    </citation>
    <scope>NUCLEOTIDE SEQUENCE [LARGE SCALE GENOMIC DNA]</scope>
    <source>
        <strain evidence="1 2">UAMH 9510</strain>
    </source>
</reference>